<sequence>MRNTSLSIFMLAFFSFAAEAATNITIDPQRNCLSAPFTDTLTGTPVKFTLDQGRYVVSLVSNTMNCMGASNSCIIDSVMLQGGFKNARWGVSVTSNPTVVDTTTSPFVAYIVDDNCNDNAGKATLLIQKAE</sequence>
<dbReference type="Proteomes" id="UP000806577">
    <property type="component" value="Chromosome"/>
</dbReference>
<name>A0A9Q2ERM7_9GAMM</name>
<gene>
    <name evidence="1" type="ORF">IG609_010625</name>
</gene>
<accession>A0A9Q2ERM7</accession>
<dbReference type="AlphaFoldDB" id="A0A9Q2ERM7"/>
<dbReference type="KEGG" id="pqu:IG609_010625"/>
<dbReference type="RefSeq" id="WP_048256898.1">
    <property type="nucleotide sequence ID" value="NZ_CP065177.1"/>
</dbReference>
<evidence type="ECO:0000313" key="2">
    <source>
        <dbReference type="Proteomes" id="UP000806577"/>
    </source>
</evidence>
<keyword evidence="2" id="KW-1185">Reference proteome</keyword>
<protein>
    <submittedName>
        <fullName evidence="1">Uncharacterized protein</fullName>
    </submittedName>
</protein>
<organism evidence="1 2">
    <name type="scientific">Pectobacterium quasiaquaticum</name>
    <dbReference type="NCBI Taxonomy" id="2774015"/>
    <lineage>
        <taxon>Bacteria</taxon>
        <taxon>Pseudomonadati</taxon>
        <taxon>Pseudomonadota</taxon>
        <taxon>Gammaproteobacteria</taxon>
        <taxon>Enterobacterales</taxon>
        <taxon>Pectobacteriaceae</taxon>
        <taxon>Pectobacterium</taxon>
    </lineage>
</organism>
<reference evidence="1 2" key="1">
    <citation type="journal article" date="2021" name="Int. J. Syst. Evol. Microbiol.">
        <title>&lt;i&gt;Pectobacterium quasiaquaticum&lt;/i&gt; sp. nov., isolated from waterways.</title>
        <authorList>
            <person name="Ben Moussa H."/>
            <person name="Pedron J."/>
            <person name="Bertrand C."/>
            <person name="Hecquet A."/>
            <person name="Barny M.A."/>
        </authorList>
    </citation>
    <scope>NUCLEOTIDE SEQUENCE [LARGE SCALE GENOMIC DNA]</scope>
    <source>
        <strain evidence="1 2">A477-S1-J17</strain>
    </source>
</reference>
<dbReference type="EMBL" id="CP065177">
    <property type="protein sequence ID" value="URG47305.1"/>
    <property type="molecule type" value="Genomic_DNA"/>
</dbReference>
<proteinExistence type="predicted"/>
<evidence type="ECO:0000313" key="1">
    <source>
        <dbReference type="EMBL" id="URG47305.1"/>
    </source>
</evidence>